<proteinExistence type="predicted"/>
<gene>
    <name evidence="1" type="ORF">MA16_Dca013422</name>
</gene>
<sequence length="155" mass="17898">MRSSFKIFPKTEVEDSQICNKQSNTEEKSDQVISTTRFGGLFTAPNARFSADGKQHNVQIGVEDNEGGGWTMRFFMDGEIFYEVVIRRENVRWNVEFYIDGVAVDFYWDLSKSPNKFLFRSKIIGGGGSEIIEEWSEWCEGYYTLLILGYILIND</sequence>
<evidence type="ECO:0000313" key="2">
    <source>
        <dbReference type="Proteomes" id="UP000233837"/>
    </source>
</evidence>
<organism evidence="1 2">
    <name type="scientific">Dendrobium catenatum</name>
    <dbReference type="NCBI Taxonomy" id="906689"/>
    <lineage>
        <taxon>Eukaryota</taxon>
        <taxon>Viridiplantae</taxon>
        <taxon>Streptophyta</taxon>
        <taxon>Embryophyta</taxon>
        <taxon>Tracheophyta</taxon>
        <taxon>Spermatophyta</taxon>
        <taxon>Magnoliopsida</taxon>
        <taxon>Liliopsida</taxon>
        <taxon>Asparagales</taxon>
        <taxon>Orchidaceae</taxon>
        <taxon>Epidendroideae</taxon>
        <taxon>Malaxideae</taxon>
        <taxon>Dendrobiinae</taxon>
        <taxon>Dendrobium</taxon>
    </lineage>
</organism>
<dbReference type="AlphaFoldDB" id="A0A2I0X2V1"/>
<keyword evidence="2" id="KW-1185">Reference proteome</keyword>
<accession>A0A2I0X2V1</accession>
<dbReference type="Proteomes" id="UP000233837">
    <property type="component" value="Unassembled WGS sequence"/>
</dbReference>
<dbReference type="EMBL" id="KZ502205">
    <property type="protein sequence ID" value="PKU82230.1"/>
    <property type="molecule type" value="Genomic_DNA"/>
</dbReference>
<reference evidence="1 2" key="2">
    <citation type="journal article" date="2017" name="Nature">
        <title>The Apostasia genome and the evolution of orchids.</title>
        <authorList>
            <person name="Zhang G.Q."/>
            <person name="Liu K.W."/>
            <person name="Li Z."/>
            <person name="Lohaus R."/>
            <person name="Hsiao Y.Y."/>
            <person name="Niu S.C."/>
            <person name="Wang J.Y."/>
            <person name="Lin Y.C."/>
            <person name="Xu Q."/>
            <person name="Chen L.J."/>
            <person name="Yoshida K."/>
            <person name="Fujiwara S."/>
            <person name="Wang Z.W."/>
            <person name="Zhang Y.Q."/>
            <person name="Mitsuda N."/>
            <person name="Wang M."/>
            <person name="Liu G.H."/>
            <person name="Pecoraro L."/>
            <person name="Huang H.X."/>
            <person name="Xiao X.J."/>
            <person name="Lin M."/>
            <person name="Wu X.Y."/>
            <person name="Wu W.L."/>
            <person name="Chen Y.Y."/>
            <person name="Chang S.B."/>
            <person name="Sakamoto S."/>
            <person name="Ohme-Takagi M."/>
            <person name="Yagi M."/>
            <person name="Zeng S.J."/>
            <person name="Shen C.Y."/>
            <person name="Yeh C.M."/>
            <person name="Luo Y.B."/>
            <person name="Tsai W.C."/>
            <person name="Van de Peer Y."/>
            <person name="Liu Z.J."/>
        </authorList>
    </citation>
    <scope>NUCLEOTIDE SEQUENCE [LARGE SCALE GENOMIC DNA]</scope>
    <source>
        <tissue evidence="1">The whole plant</tissue>
    </source>
</reference>
<reference evidence="1 2" key="1">
    <citation type="journal article" date="2016" name="Sci. Rep.">
        <title>The Dendrobium catenatum Lindl. genome sequence provides insights into polysaccharide synthase, floral development and adaptive evolution.</title>
        <authorList>
            <person name="Zhang G.Q."/>
            <person name="Xu Q."/>
            <person name="Bian C."/>
            <person name="Tsai W.C."/>
            <person name="Yeh C.M."/>
            <person name="Liu K.W."/>
            <person name="Yoshida K."/>
            <person name="Zhang L.S."/>
            <person name="Chang S.B."/>
            <person name="Chen F."/>
            <person name="Shi Y."/>
            <person name="Su Y.Y."/>
            <person name="Zhang Y.Q."/>
            <person name="Chen L.J."/>
            <person name="Yin Y."/>
            <person name="Lin M."/>
            <person name="Huang H."/>
            <person name="Deng H."/>
            <person name="Wang Z.W."/>
            <person name="Zhu S.L."/>
            <person name="Zhao X."/>
            <person name="Deng C."/>
            <person name="Niu S.C."/>
            <person name="Huang J."/>
            <person name="Wang M."/>
            <person name="Liu G.H."/>
            <person name="Yang H.J."/>
            <person name="Xiao X.J."/>
            <person name="Hsiao Y.Y."/>
            <person name="Wu W.L."/>
            <person name="Chen Y.Y."/>
            <person name="Mitsuda N."/>
            <person name="Ohme-Takagi M."/>
            <person name="Luo Y.B."/>
            <person name="Van de Peer Y."/>
            <person name="Liu Z.J."/>
        </authorList>
    </citation>
    <scope>NUCLEOTIDE SEQUENCE [LARGE SCALE GENOMIC DNA]</scope>
    <source>
        <tissue evidence="1">The whole plant</tissue>
    </source>
</reference>
<name>A0A2I0X2V1_9ASPA</name>
<evidence type="ECO:0000313" key="1">
    <source>
        <dbReference type="EMBL" id="PKU82230.1"/>
    </source>
</evidence>
<protein>
    <submittedName>
        <fullName evidence="1">Uncharacterized protein</fullName>
    </submittedName>
</protein>